<sequence length="1173" mass="129121">MIVTDEIGKQVKLSLEAAYLAQRNASLGINDASAESSTKARALAEDAFFHPSIMSISYSSIEHYFAIYMKKKKKKKKKKNVTIRRMLSKLGGARVAEIPAGGAGVPPEPRGVPRPDRVHPEDRGGGLLLRHLQDRPSPPGSSPEDCPRQLRPLLRRPLPALRHPHPHPTFAARQQQLGLPSRRRPRPRPAQKPVWQSPDRFTLRQFASKADHFRRSFLAKSPPSPDIDALFWNSAAAGRPFSVDYANDIPGSGFSPLPRRRPHSDPATVADTPWNMRGVSRAPGSLLRFMREEIPGVTSPMIYVAMMFSWFAWHVEDHELHSLNYLHTGAPKTWYGVPRDAALAFEEAVREHGYAGEVNPLVTFAILGEKTTVMSPEVLVASGIPCCSRLVQNAGEFVVTFPGAYHSGFSHGFNCAEAANIATPGWLKVAKEAAIRRASINYPPMVSHYQLLYALALSLFSRVPFCGGNEPRSCRLRDKMKGEGEEMIKNEFVRSVIQNNNLLSTLLNDGSSCVILPQNVPDSLLCSNSHARSQIKIKPRLSQGLNSREEALEASRLLPSDDFKQGYNMGIRDFGGFCSVKGNSLSVSNGKKILSATYGKFGSADLCSSSSDSQNIECDKEGTCQGDGLLDQGLLSCVTCGILSFSCVAVIQPREEAAKYLMSTDCSFLNNHFNGAGEVGGIDNDRDTWITDDFSGKRDSHVADRSNTYSVHASDHSVEVISDITYQKGASALDLLASVYGDLSDSDDEVLDADSGNQTSAQNSECTAGSNDLKGQKVVAEDKSQLKLEFAEGIQSENSKSTGEKELAISRSSMKFAEEPIRNSCMEFGGSSDKMGTPNVPHDLCSDSADAAGAATITREVRCFSAKLQNSTTPAVRSDKDSSRMHVFCLEHAIEVERQLRPVGGVHIMLLCHPDYPKIEAAAKALAKELEIDHDWKDIHFREARKEDQQIIRAALEDEEAIPANCDWAVKMGINLYYSANLSKSPLYSKQMPYNAVIYKAFGRNSPNHSPMKLKASGGRRAGRQKKIAVAGRWCGKVWMANQVHPFLACRNREADDAEFVESLCSRKVDRKPEFDPDTDHGGRVAPSTRKGNNASTARKLGRKRKKKPLKKTNTKRPRNSKEGTSRTMDNVAEPAISLCGRVLRSSRTKRPEKLKQNSLKCKDELEDGTRPP</sequence>
<dbReference type="InterPro" id="IPR003347">
    <property type="entry name" value="JmjC_dom"/>
</dbReference>
<feature type="region of interest" description="Disordered" evidence="1">
    <location>
        <begin position="97"/>
        <end position="196"/>
    </location>
</feature>
<organism evidence="3">
    <name type="scientific">Ananas comosus var. bracteatus</name>
    <name type="common">red pineapple</name>
    <dbReference type="NCBI Taxonomy" id="296719"/>
    <lineage>
        <taxon>Eukaryota</taxon>
        <taxon>Viridiplantae</taxon>
        <taxon>Streptophyta</taxon>
        <taxon>Embryophyta</taxon>
        <taxon>Tracheophyta</taxon>
        <taxon>Spermatophyta</taxon>
        <taxon>Magnoliopsida</taxon>
        <taxon>Liliopsida</taxon>
        <taxon>Poales</taxon>
        <taxon>Bromeliaceae</taxon>
        <taxon>Bromelioideae</taxon>
        <taxon>Ananas</taxon>
    </lineage>
</organism>
<feature type="compositionally biased region" description="Basic and acidic residues" evidence="1">
    <location>
        <begin position="111"/>
        <end position="124"/>
    </location>
</feature>
<dbReference type="GO" id="GO:0010468">
    <property type="term" value="P:regulation of gene expression"/>
    <property type="evidence" value="ECO:0007669"/>
    <property type="project" value="TreeGrafter"/>
</dbReference>
<protein>
    <recommendedName>
        <fullName evidence="2">JmjC domain-containing protein</fullName>
    </recommendedName>
</protein>
<name>A0A6V7QSD2_ANACO</name>
<accession>A0A6V7QSD2</accession>
<dbReference type="Pfam" id="PF02373">
    <property type="entry name" value="JmjC"/>
    <property type="match status" value="1"/>
</dbReference>
<feature type="compositionally biased region" description="Basic residues" evidence="1">
    <location>
        <begin position="1100"/>
        <end position="1119"/>
    </location>
</feature>
<dbReference type="UniPathway" id="UPA00196"/>
<dbReference type="GO" id="GO:0042765">
    <property type="term" value="C:GPI-anchor transamidase complex"/>
    <property type="evidence" value="ECO:0007669"/>
    <property type="project" value="InterPro"/>
</dbReference>
<evidence type="ECO:0000256" key="1">
    <source>
        <dbReference type="SAM" id="MobiDB-lite"/>
    </source>
</evidence>
<evidence type="ECO:0000313" key="3">
    <source>
        <dbReference type="EMBL" id="CAD1846094.1"/>
    </source>
</evidence>
<dbReference type="GO" id="GO:0034647">
    <property type="term" value="F:histone H3K4me/H3K4me2/H3K4me3 demethylase activity"/>
    <property type="evidence" value="ECO:0007669"/>
    <property type="project" value="TreeGrafter"/>
</dbReference>
<feature type="region of interest" description="Disordered" evidence="1">
    <location>
        <begin position="748"/>
        <end position="775"/>
    </location>
</feature>
<dbReference type="EMBL" id="CAJEUB010000011">
    <property type="protein sequence ID" value="CAD1846094.1"/>
    <property type="molecule type" value="Genomic_DNA"/>
</dbReference>
<dbReference type="GO" id="GO:0005634">
    <property type="term" value="C:nucleus"/>
    <property type="evidence" value="ECO:0007669"/>
    <property type="project" value="TreeGrafter"/>
</dbReference>
<dbReference type="InterPro" id="IPR019540">
    <property type="entry name" value="PtdIno-glycan_biosynth_class_S"/>
</dbReference>
<dbReference type="SMART" id="SM00558">
    <property type="entry name" value="JmjC"/>
    <property type="match status" value="1"/>
</dbReference>
<proteinExistence type="predicted"/>
<dbReference type="SUPFAM" id="SSF51197">
    <property type="entry name" value="Clavaminate synthase-like"/>
    <property type="match status" value="1"/>
</dbReference>
<feature type="domain" description="JmjC" evidence="2">
    <location>
        <begin position="271"/>
        <end position="438"/>
    </location>
</feature>
<dbReference type="GO" id="GO:0000785">
    <property type="term" value="C:chromatin"/>
    <property type="evidence" value="ECO:0007669"/>
    <property type="project" value="TreeGrafter"/>
</dbReference>
<feature type="compositionally biased region" description="Polar residues" evidence="1">
    <location>
        <begin position="755"/>
        <end position="770"/>
    </location>
</feature>
<dbReference type="PANTHER" id="PTHR10694:SF38">
    <property type="entry name" value="LYSINE-SPECIFIC DEMETHYLASE REF6"/>
    <property type="match status" value="1"/>
</dbReference>
<gene>
    <name evidence="3" type="ORF">CB5_LOCUS29305</name>
</gene>
<dbReference type="PANTHER" id="PTHR10694">
    <property type="entry name" value="LYSINE-SPECIFIC DEMETHYLASE"/>
    <property type="match status" value="1"/>
</dbReference>
<dbReference type="AlphaFoldDB" id="A0A6V7QSD2"/>
<dbReference type="GO" id="GO:0006506">
    <property type="term" value="P:GPI anchor biosynthetic process"/>
    <property type="evidence" value="ECO:0007669"/>
    <property type="project" value="UniProtKB-UniPathway"/>
</dbReference>
<feature type="region of interest" description="Disordered" evidence="1">
    <location>
        <begin position="253"/>
        <end position="275"/>
    </location>
</feature>
<feature type="compositionally biased region" description="Low complexity" evidence="1">
    <location>
        <begin position="149"/>
        <end position="161"/>
    </location>
</feature>
<dbReference type="GO" id="GO:0016255">
    <property type="term" value="P:attachment of GPI anchor to protein"/>
    <property type="evidence" value="ECO:0007669"/>
    <property type="project" value="InterPro"/>
</dbReference>
<feature type="compositionally biased region" description="Basic and acidic residues" evidence="1">
    <location>
        <begin position="1150"/>
        <end position="1173"/>
    </location>
</feature>
<evidence type="ECO:0000259" key="2">
    <source>
        <dbReference type="PROSITE" id="PS51184"/>
    </source>
</evidence>
<dbReference type="Gene3D" id="2.60.120.650">
    <property type="entry name" value="Cupin"/>
    <property type="match status" value="1"/>
</dbReference>
<reference evidence="3" key="1">
    <citation type="submission" date="2020-07" db="EMBL/GenBank/DDBJ databases">
        <authorList>
            <person name="Lin J."/>
        </authorList>
    </citation>
    <scope>NUCLEOTIDE SEQUENCE</scope>
</reference>
<dbReference type="Pfam" id="PF10510">
    <property type="entry name" value="PIG-S"/>
    <property type="match status" value="1"/>
</dbReference>
<dbReference type="PROSITE" id="PS51184">
    <property type="entry name" value="JMJC"/>
    <property type="match status" value="1"/>
</dbReference>
<feature type="compositionally biased region" description="Basic and acidic residues" evidence="1">
    <location>
        <begin position="1071"/>
        <end position="1083"/>
    </location>
</feature>
<feature type="region of interest" description="Disordered" evidence="1">
    <location>
        <begin position="1071"/>
        <end position="1173"/>
    </location>
</feature>